<proteinExistence type="predicted"/>
<reference evidence="1 2" key="1">
    <citation type="submission" date="2018-12" db="EMBL/GenBank/DDBJ databases">
        <title>Hymenobacter gummosus sp. nov., isolated from a spring.</title>
        <authorList>
            <person name="Nie L."/>
        </authorList>
    </citation>
    <scope>NUCLEOTIDE SEQUENCE [LARGE SCALE GENOMIC DNA]</scope>
    <source>
        <strain evidence="1 2">KCTC 52166</strain>
    </source>
</reference>
<dbReference type="AlphaFoldDB" id="A0A431U440"/>
<organism evidence="1 2">
    <name type="scientific">Hymenobacter gummosus</name>
    <dbReference type="NCBI Taxonomy" id="1776032"/>
    <lineage>
        <taxon>Bacteria</taxon>
        <taxon>Pseudomonadati</taxon>
        <taxon>Bacteroidota</taxon>
        <taxon>Cytophagia</taxon>
        <taxon>Cytophagales</taxon>
        <taxon>Hymenobacteraceae</taxon>
        <taxon>Hymenobacter</taxon>
    </lineage>
</organism>
<keyword evidence="2" id="KW-1185">Reference proteome</keyword>
<dbReference type="EMBL" id="RXOF01000004">
    <property type="protein sequence ID" value="RTQ50655.1"/>
    <property type="molecule type" value="Genomic_DNA"/>
</dbReference>
<dbReference type="InterPro" id="IPR046219">
    <property type="entry name" value="DUF6252"/>
</dbReference>
<evidence type="ECO:0000313" key="1">
    <source>
        <dbReference type="EMBL" id="RTQ50655.1"/>
    </source>
</evidence>
<dbReference type="Proteomes" id="UP000282184">
    <property type="component" value="Unassembled WGS sequence"/>
</dbReference>
<sequence>MHRLLLYSALLLLTQCSKCKDDPKPKPPVEDTLPAETQTGANSFGCLLNGQVWLPAGQPATARFYQNTLTLNANKRVVENGVTTRQSVHMSFDNNGLPIQVGHYVLGESSQDYVRYSDLESICEYESDTTPIGFVDITKLDYSLRIVSGRFAFTLRRAGCPDVQATDGRFDLKF</sequence>
<accession>A0A431U440</accession>
<comment type="caution">
    <text evidence="1">The sequence shown here is derived from an EMBL/GenBank/DDBJ whole genome shotgun (WGS) entry which is preliminary data.</text>
</comment>
<dbReference type="RefSeq" id="WP_126692723.1">
    <property type="nucleotide sequence ID" value="NZ_RXOF01000004.1"/>
</dbReference>
<evidence type="ECO:0000313" key="2">
    <source>
        <dbReference type="Proteomes" id="UP000282184"/>
    </source>
</evidence>
<name>A0A431U440_9BACT</name>
<protein>
    <submittedName>
        <fullName evidence="1">Uncharacterized protein</fullName>
    </submittedName>
</protein>
<dbReference type="Pfam" id="PF19765">
    <property type="entry name" value="DUF6252"/>
    <property type="match status" value="1"/>
</dbReference>
<gene>
    <name evidence="1" type="ORF">EJV47_08455</name>
</gene>
<dbReference type="OrthoDB" id="949867at2"/>